<keyword evidence="5" id="KW-0753">Steroid metabolism</keyword>
<dbReference type="CDD" id="cd05233">
    <property type="entry name" value="SDR_c"/>
    <property type="match status" value="1"/>
</dbReference>
<organism evidence="6 7">
    <name type="scientific">Novosphingobium olei</name>
    <dbReference type="NCBI Taxonomy" id="2728851"/>
    <lineage>
        <taxon>Bacteria</taxon>
        <taxon>Pseudomonadati</taxon>
        <taxon>Pseudomonadota</taxon>
        <taxon>Alphaproteobacteria</taxon>
        <taxon>Sphingomonadales</taxon>
        <taxon>Sphingomonadaceae</taxon>
        <taxon>Novosphingobium</taxon>
    </lineage>
</organism>
<proteinExistence type="inferred from homology"/>
<dbReference type="NCBIfam" id="NF005559">
    <property type="entry name" value="PRK07231.1"/>
    <property type="match status" value="1"/>
</dbReference>
<keyword evidence="2 6" id="KW-0560">Oxidoreductase</keyword>
<dbReference type="PANTHER" id="PTHR43180">
    <property type="entry name" value="3-OXOACYL-(ACYL-CARRIER-PROTEIN) REDUCTASE (AFU_ORTHOLOGUE AFUA_6G11210)"/>
    <property type="match status" value="1"/>
</dbReference>
<dbReference type="InterPro" id="IPR002347">
    <property type="entry name" value="SDR_fam"/>
</dbReference>
<dbReference type="EMBL" id="JABBGM010000001">
    <property type="protein sequence ID" value="NML92686.1"/>
    <property type="molecule type" value="Genomic_DNA"/>
</dbReference>
<dbReference type="EC" id="1.1.1.47" evidence="6"/>
<dbReference type="SUPFAM" id="SSF51735">
    <property type="entry name" value="NAD(P)-binding Rossmann-fold domains"/>
    <property type="match status" value="1"/>
</dbReference>
<reference evidence="6 7" key="1">
    <citation type="submission" date="2020-04" db="EMBL/GenBank/DDBJ databases">
        <title>Novosphingobium sp. TW-4 isolated from soil.</title>
        <authorList>
            <person name="Dahal R.H."/>
            <person name="Chaudhary D.K."/>
        </authorList>
    </citation>
    <scope>NUCLEOTIDE SEQUENCE [LARGE SCALE GENOMIC DNA]</scope>
    <source>
        <strain evidence="6 7">TW-4</strain>
    </source>
</reference>
<dbReference type="Pfam" id="PF13561">
    <property type="entry name" value="adh_short_C2"/>
    <property type="match status" value="1"/>
</dbReference>
<dbReference type="FunFam" id="3.40.50.720:FF:000084">
    <property type="entry name" value="Short-chain dehydrogenase reductase"/>
    <property type="match status" value="1"/>
</dbReference>
<accession>A0A7Y0BMY5</accession>
<evidence type="ECO:0000256" key="5">
    <source>
        <dbReference type="ARBA" id="ARBA00023221"/>
    </source>
</evidence>
<dbReference type="Proteomes" id="UP000583556">
    <property type="component" value="Unassembled WGS sequence"/>
</dbReference>
<dbReference type="GO" id="GO:0008202">
    <property type="term" value="P:steroid metabolic process"/>
    <property type="evidence" value="ECO:0007669"/>
    <property type="project" value="UniProtKB-KW"/>
</dbReference>
<comment type="similarity">
    <text evidence="1">Belongs to the short-chain dehydrogenases/reductases (SDR) family.</text>
</comment>
<evidence type="ECO:0000256" key="3">
    <source>
        <dbReference type="ARBA" id="ARBA00023027"/>
    </source>
</evidence>
<dbReference type="RefSeq" id="WP_169491902.1">
    <property type="nucleotide sequence ID" value="NZ_JABBGM010000001.1"/>
</dbReference>
<evidence type="ECO:0000256" key="2">
    <source>
        <dbReference type="ARBA" id="ARBA00023002"/>
    </source>
</evidence>
<comment type="caution">
    <text evidence="6">The sequence shown here is derived from an EMBL/GenBank/DDBJ whole genome shotgun (WGS) entry which is preliminary data.</text>
</comment>
<dbReference type="Gene3D" id="3.40.50.720">
    <property type="entry name" value="NAD(P)-binding Rossmann-like Domain"/>
    <property type="match status" value="1"/>
</dbReference>
<evidence type="ECO:0000256" key="4">
    <source>
        <dbReference type="ARBA" id="ARBA00023098"/>
    </source>
</evidence>
<keyword evidence="7" id="KW-1185">Reference proteome</keyword>
<gene>
    <name evidence="6" type="ORF">HHL27_03235</name>
</gene>
<evidence type="ECO:0000256" key="1">
    <source>
        <dbReference type="ARBA" id="ARBA00006484"/>
    </source>
</evidence>
<dbReference type="PANTHER" id="PTHR43180:SF28">
    <property type="entry name" value="NAD(P)-BINDING ROSSMANN-FOLD SUPERFAMILY PROTEIN"/>
    <property type="match status" value="1"/>
</dbReference>
<keyword evidence="4" id="KW-0443">Lipid metabolism</keyword>
<keyword evidence="3" id="KW-0520">NAD</keyword>
<sequence>MTAAGTGRLSGKVALVTGGCSGIGLGIVERFVAEGAQVLAADLQDEKGANLQARFPGKVAYRHCDVTNEADIAAACAAAASEFGGLDILVNNAGAGGTPAGSIDMTIEGWDQTHSLLLRAPMLGTKHAAPLMIARGGGAVVNIASIAGLEAGWGLAYGVAKAGVIHLSKLSAADLAVHNIRVNAICPGVIVTPIFGMTLGLDRAAADQMTAALVEGATQMQPLRRAGSPTDIAGAALYLASDDAAFVTGTHLVVDGGITVGQRISWNPEAVLPIHLAMAAHAPTPEDAA</sequence>
<dbReference type="GO" id="GO:0047936">
    <property type="term" value="F:glucose 1-dehydrogenase [NAD(P)+] activity"/>
    <property type="evidence" value="ECO:0007669"/>
    <property type="project" value="UniProtKB-EC"/>
</dbReference>
<dbReference type="AlphaFoldDB" id="A0A7Y0BMY5"/>
<dbReference type="PRINTS" id="PR00081">
    <property type="entry name" value="GDHRDH"/>
</dbReference>
<dbReference type="InterPro" id="IPR036291">
    <property type="entry name" value="NAD(P)-bd_dom_sf"/>
</dbReference>
<evidence type="ECO:0000313" key="7">
    <source>
        <dbReference type="Proteomes" id="UP000583556"/>
    </source>
</evidence>
<name>A0A7Y0BMY5_9SPHN</name>
<evidence type="ECO:0000313" key="6">
    <source>
        <dbReference type="EMBL" id="NML92686.1"/>
    </source>
</evidence>
<protein>
    <submittedName>
        <fullName evidence="6">Glucose 1-dehydrogenase</fullName>
        <ecNumber evidence="6">1.1.1.47</ecNumber>
    </submittedName>
</protein>
<dbReference type="PRINTS" id="PR00080">
    <property type="entry name" value="SDRFAMILY"/>
</dbReference>